<feature type="region of interest" description="Disordered" evidence="1">
    <location>
        <begin position="1"/>
        <end position="42"/>
    </location>
</feature>
<dbReference type="Proteomes" id="UP000796880">
    <property type="component" value="Unassembled WGS sequence"/>
</dbReference>
<feature type="compositionally biased region" description="Polar residues" evidence="1">
    <location>
        <begin position="187"/>
        <end position="200"/>
    </location>
</feature>
<feature type="compositionally biased region" description="Low complexity" evidence="1">
    <location>
        <begin position="7"/>
        <end position="16"/>
    </location>
</feature>
<gene>
    <name evidence="2" type="ORF">FNV43_RR26516</name>
</gene>
<dbReference type="AlphaFoldDB" id="A0A8K0DIX9"/>
<feature type="compositionally biased region" description="Polar residues" evidence="1">
    <location>
        <begin position="157"/>
        <end position="171"/>
    </location>
</feature>
<comment type="caution">
    <text evidence="2">The sequence shown here is derived from an EMBL/GenBank/DDBJ whole genome shotgun (WGS) entry which is preliminary data.</text>
</comment>
<name>A0A8K0DIX9_9ROSA</name>
<feature type="compositionally biased region" description="Low complexity" evidence="1">
    <location>
        <begin position="172"/>
        <end position="186"/>
    </location>
</feature>
<sequence length="206" mass="22998">MPLVPFSSRSGSNRLSSSRHKVVVNRSGIRGNEADEIPQNEGEENNIVDSSAINFHNGAEEPTINYYDKLYNIPELDVEYNNDTYGERHEYEDEDIKLDEDETVYNETGGDGNELNATLPVHVTNADIPFVPMVGSPIASISNNNRGRHYPVRNESESQPSEAQIYQSINRPSTSSNEPSSSNHQSIYSNDETSAGQIYSNKKELQ</sequence>
<feature type="region of interest" description="Disordered" evidence="1">
    <location>
        <begin position="142"/>
        <end position="206"/>
    </location>
</feature>
<keyword evidence="3" id="KW-1185">Reference proteome</keyword>
<evidence type="ECO:0000313" key="2">
    <source>
        <dbReference type="EMBL" id="KAF3431780.1"/>
    </source>
</evidence>
<dbReference type="EMBL" id="VOIH02000012">
    <property type="protein sequence ID" value="KAF3431780.1"/>
    <property type="molecule type" value="Genomic_DNA"/>
</dbReference>
<reference evidence="2" key="1">
    <citation type="submission" date="2020-03" db="EMBL/GenBank/DDBJ databases">
        <title>A high-quality chromosome-level genome assembly of a woody plant with both climbing and erect habits, Rhamnella rubrinervis.</title>
        <authorList>
            <person name="Lu Z."/>
            <person name="Yang Y."/>
            <person name="Zhu X."/>
            <person name="Sun Y."/>
        </authorList>
    </citation>
    <scope>NUCLEOTIDE SEQUENCE</scope>
    <source>
        <strain evidence="2">BYM</strain>
        <tissue evidence="2">Leaf</tissue>
    </source>
</reference>
<protein>
    <submittedName>
        <fullName evidence="2">Uncharacterized protein</fullName>
    </submittedName>
</protein>
<evidence type="ECO:0000256" key="1">
    <source>
        <dbReference type="SAM" id="MobiDB-lite"/>
    </source>
</evidence>
<accession>A0A8K0DIX9</accession>
<organism evidence="2 3">
    <name type="scientific">Rhamnella rubrinervis</name>
    <dbReference type="NCBI Taxonomy" id="2594499"/>
    <lineage>
        <taxon>Eukaryota</taxon>
        <taxon>Viridiplantae</taxon>
        <taxon>Streptophyta</taxon>
        <taxon>Embryophyta</taxon>
        <taxon>Tracheophyta</taxon>
        <taxon>Spermatophyta</taxon>
        <taxon>Magnoliopsida</taxon>
        <taxon>eudicotyledons</taxon>
        <taxon>Gunneridae</taxon>
        <taxon>Pentapetalae</taxon>
        <taxon>rosids</taxon>
        <taxon>fabids</taxon>
        <taxon>Rosales</taxon>
        <taxon>Rhamnaceae</taxon>
        <taxon>rhamnoid group</taxon>
        <taxon>Rhamneae</taxon>
        <taxon>Rhamnella</taxon>
    </lineage>
</organism>
<evidence type="ECO:0000313" key="3">
    <source>
        <dbReference type="Proteomes" id="UP000796880"/>
    </source>
</evidence>
<proteinExistence type="predicted"/>